<keyword evidence="1" id="KW-0472">Membrane</keyword>
<keyword evidence="3" id="KW-1185">Reference proteome</keyword>
<reference evidence="2 3" key="1">
    <citation type="submission" date="2016-10" db="EMBL/GenBank/DDBJ databases">
        <authorList>
            <person name="de Groot N.N."/>
        </authorList>
    </citation>
    <scope>NUCLEOTIDE SEQUENCE [LARGE SCALE GENOMIC DNA]</scope>
    <source>
        <strain evidence="2 3">DSM 17890</strain>
    </source>
</reference>
<dbReference type="STRING" id="356660.SAMN05444336_103380"/>
<name>A0A1H2Z5V0_9RHOB</name>
<protein>
    <submittedName>
        <fullName evidence="2">Uncharacterized protein</fullName>
    </submittedName>
</protein>
<dbReference type="OrthoDB" id="7875737at2"/>
<evidence type="ECO:0000313" key="3">
    <source>
        <dbReference type="Proteomes" id="UP000199118"/>
    </source>
</evidence>
<feature type="transmembrane region" description="Helical" evidence="1">
    <location>
        <begin position="48"/>
        <end position="70"/>
    </location>
</feature>
<evidence type="ECO:0000313" key="2">
    <source>
        <dbReference type="EMBL" id="SDX12812.1"/>
    </source>
</evidence>
<proteinExistence type="predicted"/>
<keyword evidence="1" id="KW-1133">Transmembrane helix</keyword>
<feature type="transmembrane region" description="Helical" evidence="1">
    <location>
        <begin position="6"/>
        <end position="27"/>
    </location>
</feature>
<dbReference type="RefSeq" id="WP_092681773.1">
    <property type="nucleotide sequence ID" value="NZ_FNMZ01000003.1"/>
</dbReference>
<evidence type="ECO:0000256" key="1">
    <source>
        <dbReference type="SAM" id="Phobius"/>
    </source>
</evidence>
<dbReference type="Proteomes" id="UP000199118">
    <property type="component" value="Unassembled WGS sequence"/>
</dbReference>
<dbReference type="AlphaFoldDB" id="A0A1H2Z5V0"/>
<dbReference type="EMBL" id="FNMZ01000003">
    <property type="protein sequence ID" value="SDX12812.1"/>
    <property type="molecule type" value="Genomic_DNA"/>
</dbReference>
<sequence>MAILVWIGAITAVAGLIGLFWCIRQAMSLRGAATDPEEVRRILRRVQLVNFAAVGVAFFGLAMVAVGVILS</sequence>
<accession>A0A1H2Z5V0</accession>
<keyword evidence="1" id="KW-0812">Transmembrane</keyword>
<gene>
    <name evidence="2" type="ORF">SAMN05444336_103380</name>
</gene>
<organism evidence="2 3">
    <name type="scientific">Albimonas donghaensis</name>
    <dbReference type="NCBI Taxonomy" id="356660"/>
    <lineage>
        <taxon>Bacteria</taxon>
        <taxon>Pseudomonadati</taxon>
        <taxon>Pseudomonadota</taxon>
        <taxon>Alphaproteobacteria</taxon>
        <taxon>Rhodobacterales</taxon>
        <taxon>Paracoccaceae</taxon>
        <taxon>Albimonas</taxon>
    </lineage>
</organism>